<sequence length="105" mass="12005">MLFIIYAVFFLFGFFCFFWTIGFKGIFQWEPTGFFFVIENMRCTQIQPKISMVQMTCEETLENKSIHTCSHSITLPTDHVKMAALSLVGKKACGQTVSTTPCEIL</sequence>
<organism evidence="2">
    <name type="scientific">Anguilla anguilla</name>
    <name type="common">European freshwater eel</name>
    <name type="synonym">Muraena anguilla</name>
    <dbReference type="NCBI Taxonomy" id="7936"/>
    <lineage>
        <taxon>Eukaryota</taxon>
        <taxon>Metazoa</taxon>
        <taxon>Chordata</taxon>
        <taxon>Craniata</taxon>
        <taxon>Vertebrata</taxon>
        <taxon>Euteleostomi</taxon>
        <taxon>Actinopterygii</taxon>
        <taxon>Neopterygii</taxon>
        <taxon>Teleostei</taxon>
        <taxon>Anguilliformes</taxon>
        <taxon>Anguillidae</taxon>
        <taxon>Anguilla</taxon>
    </lineage>
</organism>
<evidence type="ECO:0000256" key="1">
    <source>
        <dbReference type="SAM" id="Phobius"/>
    </source>
</evidence>
<dbReference type="EMBL" id="GBXM01013674">
    <property type="protein sequence ID" value="JAH94903.1"/>
    <property type="molecule type" value="Transcribed_RNA"/>
</dbReference>
<reference evidence="2" key="1">
    <citation type="submission" date="2014-11" db="EMBL/GenBank/DDBJ databases">
        <authorList>
            <person name="Amaro Gonzalez C."/>
        </authorList>
    </citation>
    <scope>NUCLEOTIDE SEQUENCE</scope>
</reference>
<protein>
    <submittedName>
        <fullName evidence="2">Uncharacterized protein</fullName>
    </submittedName>
</protein>
<keyword evidence="1" id="KW-1133">Transmembrane helix</keyword>
<reference evidence="2" key="2">
    <citation type="journal article" date="2015" name="Fish Shellfish Immunol.">
        <title>Early steps in the European eel (Anguilla anguilla)-Vibrio vulnificus interaction in the gills: Role of the RtxA13 toxin.</title>
        <authorList>
            <person name="Callol A."/>
            <person name="Pajuelo D."/>
            <person name="Ebbesson L."/>
            <person name="Teles M."/>
            <person name="MacKenzie S."/>
            <person name="Amaro C."/>
        </authorList>
    </citation>
    <scope>NUCLEOTIDE SEQUENCE</scope>
</reference>
<proteinExistence type="predicted"/>
<feature type="transmembrane region" description="Helical" evidence="1">
    <location>
        <begin position="6"/>
        <end position="27"/>
    </location>
</feature>
<keyword evidence="1" id="KW-0812">Transmembrane</keyword>
<name>A0A0E9WZP6_ANGAN</name>
<dbReference type="AlphaFoldDB" id="A0A0E9WZP6"/>
<keyword evidence="1" id="KW-0472">Membrane</keyword>
<evidence type="ECO:0000313" key="2">
    <source>
        <dbReference type="EMBL" id="JAH94903.1"/>
    </source>
</evidence>
<accession>A0A0E9WZP6</accession>